<keyword evidence="1" id="KW-0472">Membrane</keyword>
<name>A0A1T4KJD7_9BACT</name>
<organism evidence="2 3">
    <name type="scientific">Mycoplasmopsis verecunda</name>
    <dbReference type="NCBI Taxonomy" id="171291"/>
    <lineage>
        <taxon>Bacteria</taxon>
        <taxon>Bacillati</taxon>
        <taxon>Mycoplasmatota</taxon>
        <taxon>Mycoplasmoidales</taxon>
        <taxon>Metamycoplasmataceae</taxon>
        <taxon>Mycoplasmopsis</taxon>
    </lineage>
</organism>
<proteinExistence type="predicted"/>
<dbReference type="STRING" id="171291.SAMN02745154_00067"/>
<feature type="transmembrane region" description="Helical" evidence="1">
    <location>
        <begin position="68"/>
        <end position="89"/>
    </location>
</feature>
<gene>
    <name evidence="2" type="ORF">SAMN02745154_00067</name>
</gene>
<evidence type="ECO:0000256" key="1">
    <source>
        <dbReference type="SAM" id="Phobius"/>
    </source>
</evidence>
<reference evidence="3" key="1">
    <citation type="submission" date="2017-02" db="EMBL/GenBank/DDBJ databases">
        <authorList>
            <person name="Varghese N."/>
            <person name="Submissions S."/>
        </authorList>
    </citation>
    <scope>NUCLEOTIDE SEQUENCE [LARGE SCALE GENOMIC DNA]</scope>
    <source>
        <strain evidence="3">ATCC 27862</strain>
    </source>
</reference>
<evidence type="ECO:0000313" key="3">
    <source>
        <dbReference type="Proteomes" id="UP000190389"/>
    </source>
</evidence>
<sequence length="174" mass="19628">MLIILLILSVVAYICAMTIQTQKNQIYVYLGTQRASDINSELGYPYYNNIGPNVEKELYVINPYAGTLLSLVMIIIFSYQILGIVAVSLSIKKLNESIYADSYNSSDITNITKMNDIVNLFTKEVSNYEQLEKSANDLSAKLQDLDMESLYFVANALKIKAKTLKLNRKALFIT</sequence>
<accession>A0A1T4KJD7</accession>
<keyword evidence="3" id="KW-1185">Reference proteome</keyword>
<dbReference type="Proteomes" id="UP000190389">
    <property type="component" value="Unassembled WGS sequence"/>
</dbReference>
<dbReference type="EMBL" id="FUXF01000003">
    <property type="protein sequence ID" value="SJZ42524.1"/>
    <property type="molecule type" value="Genomic_DNA"/>
</dbReference>
<protein>
    <submittedName>
        <fullName evidence="2">Uncharacterized protein</fullName>
    </submittedName>
</protein>
<keyword evidence="1" id="KW-1133">Transmembrane helix</keyword>
<dbReference type="AlphaFoldDB" id="A0A1T4KJD7"/>
<evidence type="ECO:0000313" key="2">
    <source>
        <dbReference type="EMBL" id="SJZ42524.1"/>
    </source>
</evidence>
<keyword evidence="1" id="KW-0812">Transmembrane</keyword>